<dbReference type="AlphaFoldDB" id="A0A7Z9BVL0"/>
<feature type="domain" description="J" evidence="3">
    <location>
        <begin position="68"/>
        <end position="133"/>
    </location>
</feature>
<dbReference type="Proteomes" id="UP000184550">
    <property type="component" value="Unassembled WGS sequence"/>
</dbReference>
<dbReference type="InterPro" id="IPR002939">
    <property type="entry name" value="DnaJ_C"/>
</dbReference>
<accession>A0A7Z9BVL0</accession>
<evidence type="ECO:0000313" key="4">
    <source>
        <dbReference type="EMBL" id="VXD23099.1"/>
    </source>
</evidence>
<dbReference type="GO" id="GO:0051082">
    <property type="term" value="F:unfolded protein binding"/>
    <property type="evidence" value="ECO:0007669"/>
    <property type="project" value="InterPro"/>
</dbReference>
<reference evidence="4" key="1">
    <citation type="submission" date="2019-10" db="EMBL/GenBank/DDBJ databases">
        <authorList>
            <consortium name="Genoscope - CEA"/>
            <person name="William W."/>
        </authorList>
    </citation>
    <scope>NUCLEOTIDE SEQUENCE [LARGE SCALE GENOMIC DNA]</scope>
    <source>
        <strain evidence="4">BBR_PRJEB10992</strain>
    </source>
</reference>
<dbReference type="InterPro" id="IPR036869">
    <property type="entry name" value="J_dom_sf"/>
</dbReference>
<dbReference type="PANTHER" id="PTHR43096:SF48">
    <property type="entry name" value="CHAPERONE PROTEIN DNAJ"/>
    <property type="match status" value="1"/>
</dbReference>
<comment type="caution">
    <text evidence="4">The sequence shown here is derived from an EMBL/GenBank/DDBJ whole genome shotgun (WGS) entry which is preliminary data.</text>
</comment>
<sequence>MTILDEVSLEMSIYRSSDIAIARSATTEPNPVFNFDTLYKEAYCHKTSGLGITLIEERGRMPATDYKDYYTILGLDKTATADDIKKAYRKLARKYHPDMNPGNKQAEARFKEVNEAYEVLSDPDKRRKYDQFGQYWNQAGSTGWPGGAGSNADVSGFDFTEFNSFDEFINALLGRGAAGARPGSSSSRSYSYRPQTGGPSGFGGSPYNNDFSSGFNSRNPSTVADTEAIITLTLSEAFHGTQKRYATGEVTIPAGVKPGSRIRVRGQGQLDPYSQQRGNLYLKVEIQPHPFFQFDGENLVCELPVTPDELVLGTSIEVPTPDGMVTMNIPPGIRSGQSLRLRGKGWPKPKAGGRTDQLVKIVVVPPKELSSNEREYYEKIRASRTFNPRSSLKDIKL</sequence>
<dbReference type="FunFam" id="1.10.287.110:FF:000034">
    <property type="entry name" value="Chaperone protein DnaJ"/>
    <property type="match status" value="1"/>
</dbReference>
<dbReference type="PROSITE" id="PS50076">
    <property type="entry name" value="DNAJ_2"/>
    <property type="match status" value="1"/>
</dbReference>
<dbReference type="InterPro" id="IPR001623">
    <property type="entry name" value="DnaJ_domain"/>
</dbReference>
<keyword evidence="1" id="KW-0143">Chaperone</keyword>
<evidence type="ECO:0000259" key="3">
    <source>
        <dbReference type="PROSITE" id="PS50076"/>
    </source>
</evidence>
<dbReference type="EMBL" id="CZCU02000153">
    <property type="protein sequence ID" value="VXD23099.1"/>
    <property type="molecule type" value="Genomic_DNA"/>
</dbReference>
<dbReference type="Pfam" id="PF00226">
    <property type="entry name" value="DnaJ"/>
    <property type="match status" value="1"/>
</dbReference>
<organism evidence="4 5">
    <name type="scientific">Planktothrix serta PCC 8927</name>
    <dbReference type="NCBI Taxonomy" id="671068"/>
    <lineage>
        <taxon>Bacteria</taxon>
        <taxon>Bacillati</taxon>
        <taxon>Cyanobacteriota</taxon>
        <taxon>Cyanophyceae</taxon>
        <taxon>Oscillatoriophycideae</taxon>
        <taxon>Oscillatoriales</taxon>
        <taxon>Microcoleaceae</taxon>
        <taxon>Planktothrix</taxon>
    </lineage>
</organism>
<dbReference type="PANTHER" id="PTHR43096">
    <property type="entry name" value="DNAJ HOMOLOG 1, MITOCHONDRIAL-RELATED"/>
    <property type="match status" value="1"/>
</dbReference>
<dbReference type="Pfam" id="PF01556">
    <property type="entry name" value="DnaJ_C"/>
    <property type="match status" value="1"/>
</dbReference>
<dbReference type="InterPro" id="IPR008971">
    <property type="entry name" value="HSP40/DnaJ_pept-bd"/>
</dbReference>
<dbReference type="Gene3D" id="1.10.287.110">
    <property type="entry name" value="DnaJ domain"/>
    <property type="match status" value="1"/>
</dbReference>
<protein>
    <recommendedName>
        <fullName evidence="3">J domain-containing protein</fullName>
    </recommendedName>
</protein>
<proteinExistence type="predicted"/>
<feature type="region of interest" description="Disordered" evidence="2">
    <location>
        <begin position="177"/>
        <end position="206"/>
    </location>
</feature>
<dbReference type="SMART" id="SM00271">
    <property type="entry name" value="DnaJ"/>
    <property type="match status" value="1"/>
</dbReference>
<dbReference type="SUPFAM" id="SSF49493">
    <property type="entry name" value="HSP40/DnaJ peptide-binding domain"/>
    <property type="match status" value="2"/>
</dbReference>
<keyword evidence="5" id="KW-1185">Reference proteome</keyword>
<feature type="compositionally biased region" description="Low complexity" evidence="2">
    <location>
        <begin position="177"/>
        <end position="194"/>
    </location>
</feature>
<name>A0A7Z9BVL0_9CYAN</name>
<dbReference type="GO" id="GO:0005737">
    <property type="term" value="C:cytoplasm"/>
    <property type="evidence" value="ECO:0007669"/>
    <property type="project" value="TreeGrafter"/>
</dbReference>
<evidence type="ECO:0000313" key="5">
    <source>
        <dbReference type="Proteomes" id="UP000184550"/>
    </source>
</evidence>
<evidence type="ECO:0000256" key="2">
    <source>
        <dbReference type="SAM" id="MobiDB-lite"/>
    </source>
</evidence>
<dbReference type="CDD" id="cd10747">
    <property type="entry name" value="DnaJ_C"/>
    <property type="match status" value="1"/>
</dbReference>
<dbReference type="Gene3D" id="2.60.260.20">
    <property type="entry name" value="Urease metallochaperone UreE, N-terminal domain"/>
    <property type="match status" value="2"/>
</dbReference>
<gene>
    <name evidence="4" type="ORF">PL8927_760285</name>
</gene>
<dbReference type="CDD" id="cd06257">
    <property type="entry name" value="DnaJ"/>
    <property type="match status" value="1"/>
</dbReference>
<evidence type="ECO:0000256" key="1">
    <source>
        <dbReference type="ARBA" id="ARBA00023186"/>
    </source>
</evidence>
<dbReference type="SUPFAM" id="SSF46565">
    <property type="entry name" value="Chaperone J-domain"/>
    <property type="match status" value="1"/>
</dbReference>
<dbReference type="InterPro" id="IPR018253">
    <property type="entry name" value="DnaJ_domain_CS"/>
</dbReference>
<dbReference type="PRINTS" id="PR00625">
    <property type="entry name" value="JDOMAIN"/>
</dbReference>
<dbReference type="FunFam" id="2.60.260.20:FF:000013">
    <property type="entry name" value="DnaJ subfamily B member 11"/>
    <property type="match status" value="1"/>
</dbReference>
<dbReference type="GO" id="GO:0042026">
    <property type="term" value="P:protein refolding"/>
    <property type="evidence" value="ECO:0007669"/>
    <property type="project" value="TreeGrafter"/>
</dbReference>
<dbReference type="PROSITE" id="PS00636">
    <property type="entry name" value="DNAJ_1"/>
    <property type="match status" value="1"/>
</dbReference>